<evidence type="ECO:0000313" key="8">
    <source>
        <dbReference type="EMBL" id="QPK77434.1"/>
    </source>
</evidence>
<evidence type="ECO:0000256" key="2">
    <source>
        <dbReference type="ARBA" id="ARBA00008768"/>
    </source>
</evidence>
<keyword evidence="5" id="KW-0722">Serine protease inhibitor</keyword>
<comment type="similarity">
    <text evidence="2">Belongs to the protease inhibitor I15 (antistasin) family.</text>
</comment>
<feature type="domain" description="Antistasin-like" evidence="7">
    <location>
        <begin position="48"/>
        <end position="74"/>
    </location>
</feature>
<evidence type="ECO:0000256" key="5">
    <source>
        <dbReference type="ARBA" id="ARBA00022900"/>
    </source>
</evidence>
<dbReference type="Gene3D" id="2.10.22.10">
    <property type="entry name" value="Antistasin, domain 1"/>
    <property type="match status" value="1"/>
</dbReference>
<dbReference type="GO" id="GO:0050819">
    <property type="term" value="P:negative regulation of coagulation"/>
    <property type="evidence" value="ECO:0007669"/>
    <property type="project" value="InterPro"/>
</dbReference>
<accession>A0A7T0P9K9</accession>
<dbReference type="GO" id="GO:0005576">
    <property type="term" value="C:extracellular region"/>
    <property type="evidence" value="ECO:0007669"/>
    <property type="project" value="UniProtKB-SubCell"/>
</dbReference>
<dbReference type="InterPro" id="IPR011061">
    <property type="entry name" value="Hirudin/antistatin"/>
</dbReference>
<name>A0A7T0P9K9_9ANNE</name>
<dbReference type="Pfam" id="PF02822">
    <property type="entry name" value="Antistasin"/>
    <property type="match status" value="1"/>
</dbReference>
<sequence>MKSIILCCVLVLCVTIFSLEIAEGTQGNTCGGETCSAAQVCLKGKCVCNEVHCRIRCKYGLKKDENGCEYPCSCAKASQ</sequence>
<evidence type="ECO:0000256" key="4">
    <source>
        <dbReference type="ARBA" id="ARBA00022690"/>
    </source>
</evidence>
<organism evidence="8">
    <name type="scientific">Hirudo verbana</name>
    <dbReference type="NCBI Taxonomy" id="311461"/>
    <lineage>
        <taxon>Eukaryota</taxon>
        <taxon>Metazoa</taxon>
        <taxon>Spiralia</taxon>
        <taxon>Lophotrochozoa</taxon>
        <taxon>Annelida</taxon>
        <taxon>Clitellata</taxon>
        <taxon>Hirudinea</taxon>
        <taxon>Hirudinida</taxon>
        <taxon>Hirudiniformes</taxon>
        <taxon>Hirudinidae</taxon>
        <taxon>Hirudo</taxon>
    </lineage>
</organism>
<reference evidence="8" key="1">
    <citation type="submission" date="2020-01" db="EMBL/GenBank/DDBJ databases">
        <authorList>
            <person name="Gaasterland T."/>
            <person name="Baker M."/>
            <person name="Edsal L."/>
            <person name="Macagno E.R."/>
        </authorList>
    </citation>
    <scope>NUCLEOTIDE SEQUENCE</scope>
</reference>
<comment type="subcellular location">
    <subcellularLocation>
        <location evidence="1">Secreted</location>
    </subcellularLocation>
</comment>
<keyword evidence="4" id="KW-0646">Protease inhibitor</keyword>
<feature type="signal peptide" evidence="6">
    <location>
        <begin position="1"/>
        <end position="24"/>
    </location>
</feature>
<feature type="chain" id="PRO_5031393022" evidence="6">
    <location>
        <begin position="25"/>
        <end position="79"/>
    </location>
</feature>
<protein>
    <submittedName>
        <fullName evidence="8">Hirustasin</fullName>
    </submittedName>
</protein>
<dbReference type="PROSITE" id="PS51252">
    <property type="entry name" value="ANTISTASIN"/>
    <property type="match status" value="1"/>
</dbReference>
<proteinExistence type="inferred from homology"/>
<dbReference type="PRINTS" id="PR01706">
    <property type="entry name" value="ANTISTASIN"/>
</dbReference>
<evidence type="ECO:0000256" key="6">
    <source>
        <dbReference type="SAM" id="SignalP"/>
    </source>
</evidence>
<evidence type="ECO:0000256" key="3">
    <source>
        <dbReference type="ARBA" id="ARBA00022525"/>
    </source>
</evidence>
<dbReference type="SUPFAM" id="SSF57262">
    <property type="entry name" value="Leech antihemostatic proteins"/>
    <property type="match status" value="1"/>
</dbReference>
<dbReference type="AlphaFoldDB" id="A0A7T0P9K9"/>
<dbReference type="GO" id="GO:0004867">
    <property type="term" value="F:serine-type endopeptidase inhibitor activity"/>
    <property type="evidence" value="ECO:0007669"/>
    <property type="project" value="UniProtKB-KW"/>
</dbReference>
<keyword evidence="3" id="KW-0964">Secreted</keyword>
<evidence type="ECO:0000259" key="7">
    <source>
        <dbReference type="PROSITE" id="PS51252"/>
    </source>
</evidence>
<evidence type="ECO:0000256" key="1">
    <source>
        <dbReference type="ARBA" id="ARBA00004613"/>
    </source>
</evidence>
<dbReference type="EMBL" id="MT000978">
    <property type="protein sequence ID" value="QPK77434.1"/>
    <property type="molecule type" value="Genomic_DNA"/>
</dbReference>
<keyword evidence="6" id="KW-0732">Signal</keyword>
<dbReference type="InterPro" id="IPR008086">
    <property type="entry name" value="Prot_inh_I15_antistasin_leech"/>
</dbReference>
<dbReference type="InterPro" id="IPR004094">
    <property type="entry name" value="Antistasin-like"/>
</dbReference>